<dbReference type="InterPro" id="IPR032861">
    <property type="entry name" value="TAXi_N"/>
</dbReference>
<dbReference type="AlphaFoldDB" id="A0AAD8MGH2"/>
<feature type="signal peptide" evidence="5">
    <location>
        <begin position="1"/>
        <end position="25"/>
    </location>
</feature>
<evidence type="ECO:0000256" key="5">
    <source>
        <dbReference type="SAM" id="SignalP"/>
    </source>
</evidence>
<keyword evidence="3" id="KW-0964">Secreted</keyword>
<evidence type="ECO:0000256" key="3">
    <source>
        <dbReference type="ARBA" id="ARBA00022525"/>
    </source>
</evidence>
<dbReference type="GO" id="GO:0004190">
    <property type="term" value="F:aspartic-type endopeptidase activity"/>
    <property type="evidence" value="ECO:0007669"/>
    <property type="project" value="InterPro"/>
</dbReference>
<name>A0AAD8MGH2_9APIA</name>
<comment type="subcellular location">
    <subcellularLocation>
        <location evidence="1">Secreted</location>
        <location evidence="1">Extracellular space</location>
    </subcellularLocation>
</comment>
<reference evidence="7" key="1">
    <citation type="submission" date="2023-02" db="EMBL/GenBank/DDBJ databases">
        <title>Genome of toxic invasive species Heracleum sosnowskyi carries increased number of genes despite the absence of recent whole-genome duplications.</title>
        <authorList>
            <person name="Schelkunov M."/>
            <person name="Shtratnikova V."/>
            <person name="Makarenko M."/>
            <person name="Klepikova A."/>
            <person name="Omelchenko D."/>
            <person name="Novikova G."/>
            <person name="Obukhova E."/>
            <person name="Bogdanov V."/>
            <person name="Penin A."/>
            <person name="Logacheva M."/>
        </authorList>
    </citation>
    <scope>NUCLEOTIDE SEQUENCE</scope>
    <source>
        <strain evidence="7">Hsosn_3</strain>
        <tissue evidence="7">Leaf</tissue>
    </source>
</reference>
<gene>
    <name evidence="7" type="ORF">POM88_038036</name>
</gene>
<dbReference type="Pfam" id="PF14541">
    <property type="entry name" value="TAXi_C"/>
    <property type="match status" value="1"/>
</dbReference>
<keyword evidence="4 5" id="KW-0732">Signal</keyword>
<dbReference type="FunFam" id="2.40.70.10:FF:000041">
    <property type="entry name" value="Basic 7S globulin"/>
    <property type="match status" value="1"/>
</dbReference>
<dbReference type="PANTHER" id="PTHR47965">
    <property type="entry name" value="ASPARTYL PROTEASE-RELATED"/>
    <property type="match status" value="1"/>
</dbReference>
<dbReference type="Gene3D" id="2.40.70.10">
    <property type="entry name" value="Acid Proteases"/>
    <property type="match status" value="2"/>
</dbReference>
<evidence type="ECO:0000256" key="1">
    <source>
        <dbReference type="ARBA" id="ARBA00004239"/>
    </source>
</evidence>
<evidence type="ECO:0000256" key="2">
    <source>
        <dbReference type="ARBA" id="ARBA00007447"/>
    </source>
</evidence>
<proteinExistence type="inferred from homology"/>
<evidence type="ECO:0000259" key="6">
    <source>
        <dbReference type="PROSITE" id="PS51767"/>
    </source>
</evidence>
<dbReference type="Proteomes" id="UP001237642">
    <property type="component" value="Unassembled WGS sequence"/>
</dbReference>
<dbReference type="EMBL" id="JAUIZM010000008">
    <property type="protein sequence ID" value="KAK1371944.1"/>
    <property type="molecule type" value="Genomic_DNA"/>
</dbReference>
<dbReference type="InterPro" id="IPR032799">
    <property type="entry name" value="TAXi_C"/>
</dbReference>
<keyword evidence="8" id="KW-1185">Reference proteome</keyword>
<dbReference type="InterPro" id="IPR021109">
    <property type="entry name" value="Peptidase_aspartic_dom_sf"/>
</dbReference>
<accession>A0AAD8MGH2</accession>
<dbReference type="GO" id="GO:0005576">
    <property type="term" value="C:extracellular region"/>
    <property type="evidence" value="ECO:0007669"/>
    <property type="project" value="UniProtKB-SubCell"/>
</dbReference>
<feature type="domain" description="Peptidase A1" evidence="6">
    <location>
        <begin position="48"/>
        <end position="428"/>
    </location>
</feature>
<organism evidence="7 8">
    <name type="scientific">Heracleum sosnowskyi</name>
    <dbReference type="NCBI Taxonomy" id="360622"/>
    <lineage>
        <taxon>Eukaryota</taxon>
        <taxon>Viridiplantae</taxon>
        <taxon>Streptophyta</taxon>
        <taxon>Embryophyta</taxon>
        <taxon>Tracheophyta</taxon>
        <taxon>Spermatophyta</taxon>
        <taxon>Magnoliopsida</taxon>
        <taxon>eudicotyledons</taxon>
        <taxon>Gunneridae</taxon>
        <taxon>Pentapetalae</taxon>
        <taxon>asterids</taxon>
        <taxon>campanulids</taxon>
        <taxon>Apiales</taxon>
        <taxon>Apiaceae</taxon>
        <taxon>Apioideae</taxon>
        <taxon>apioid superclade</taxon>
        <taxon>Tordylieae</taxon>
        <taxon>Tordyliinae</taxon>
        <taxon>Heracleum</taxon>
    </lineage>
</organism>
<dbReference type="SUPFAM" id="SSF50630">
    <property type="entry name" value="Acid proteases"/>
    <property type="match status" value="1"/>
</dbReference>
<sequence>MSSPIHHCSLIFLFLVVAIFSVSSAAKSKSKTKAFIFPLTKDTETLQYYTSIKISRRQNNVPLVLNLAGQNTWFSCDAYKLPTYKPIMCETDKCKKYNIKNAGCIICFGIVPRTPGCTIGACALSSVNDYNRLYYSYGQSLGEDFIYVVKTNGVSLGSTYKSPEPIFPFTCSEADMLGGLSNKTKGMAGLGNGITSLHAQLSTQFTISHKFAICLPSTSESAPGHMFIGGGPYYFLPYGKDIAKELITTPLVENPLKVRGIEIAHDPEFSYFVNVTSISVDHKLVSFNASLLSFEKDGSQGTSLSTTTAYTILRPSIYEALVSAFTEAAVFRKMKRVESIAPFGACYESKSVARSQTGPVVPYVDIGLAGNTHWRFYGANSMVSVNNDVLCLAFVGAPFTSSSIVIGTHQMENYLIEFDLSSSKLGISTSLSFRNTTCSQSRGI</sequence>
<dbReference type="PROSITE" id="PS51767">
    <property type="entry name" value="PEPTIDASE_A1"/>
    <property type="match status" value="1"/>
</dbReference>
<reference evidence="7" key="2">
    <citation type="submission" date="2023-05" db="EMBL/GenBank/DDBJ databases">
        <authorList>
            <person name="Schelkunov M.I."/>
        </authorList>
    </citation>
    <scope>NUCLEOTIDE SEQUENCE</scope>
    <source>
        <strain evidence="7">Hsosn_3</strain>
        <tissue evidence="7">Leaf</tissue>
    </source>
</reference>
<dbReference type="Pfam" id="PF14543">
    <property type="entry name" value="TAXi_N"/>
    <property type="match status" value="1"/>
</dbReference>
<feature type="chain" id="PRO_5042189439" evidence="5">
    <location>
        <begin position="26"/>
        <end position="444"/>
    </location>
</feature>
<dbReference type="InterPro" id="IPR001461">
    <property type="entry name" value="Aspartic_peptidase_A1"/>
</dbReference>
<dbReference type="InterPro" id="IPR033121">
    <property type="entry name" value="PEPTIDASE_A1"/>
</dbReference>
<dbReference type="GO" id="GO:0006508">
    <property type="term" value="P:proteolysis"/>
    <property type="evidence" value="ECO:0007669"/>
    <property type="project" value="InterPro"/>
</dbReference>
<evidence type="ECO:0000313" key="7">
    <source>
        <dbReference type="EMBL" id="KAK1371944.1"/>
    </source>
</evidence>
<evidence type="ECO:0000256" key="4">
    <source>
        <dbReference type="ARBA" id="ARBA00022729"/>
    </source>
</evidence>
<dbReference type="PANTHER" id="PTHR47965:SF68">
    <property type="entry name" value="BASIC 7S GLOBULIN-LIKE"/>
    <property type="match status" value="1"/>
</dbReference>
<comment type="caution">
    <text evidence="7">The sequence shown here is derived from an EMBL/GenBank/DDBJ whole genome shotgun (WGS) entry which is preliminary data.</text>
</comment>
<comment type="similarity">
    <text evidence="2">Belongs to the peptidase A1 family.</text>
</comment>
<protein>
    <submittedName>
        <fullName evidence="7">EDGP</fullName>
    </submittedName>
</protein>
<evidence type="ECO:0000313" key="8">
    <source>
        <dbReference type="Proteomes" id="UP001237642"/>
    </source>
</evidence>